<dbReference type="Gene3D" id="1.10.720.30">
    <property type="entry name" value="SAP domain"/>
    <property type="match status" value="1"/>
</dbReference>
<name>A0A026X2M8_OOCBI</name>
<dbReference type="Pfam" id="PF02037">
    <property type="entry name" value="SAP"/>
    <property type="match status" value="1"/>
</dbReference>
<dbReference type="GO" id="GO:1990904">
    <property type="term" value="C:ribonucleoprotein complex"/>
    <property type="evidence" value="ECO:0007669"/>
    <property type="project" value="UniProtKB-KW"/>
</dbReference>
<dbReference type="OrthoDB" id="5837849at2759"/>
<protein>
    <submittedName>
        <fullName evidence="5">SAP domain-containing ribonucleoprotein</fullName>
    </submittedName>
</protein>
<reference evidence="6" key="2">
    <citation type="journal article" date="2018" name="Genome Res.">
        <title>The genomic architecture and molecular evolution of ant odorant receptors.</title>
        <authorList>
            <person name="McKenzie S.K."/>
            <person name="Kronauer D.J.C."/>
        </authorList>
    </citation>
    <scope>NUCLEOTIDE SEQUENCE [LARGE SCALE GENOMIC DNA]</scope>
    <source>
        <strain evidence="6">Clonal line C1</strain>
    </source>
</reference>
<evidence type="ECO:0000313" key="5">
    <source>
        <dbReference type="EMBL" id="EZA62266.1"/>
    </source>
</evidence>
<dbReference type="SMART" id="SM00513">
    <property type="entry name" value="SAP"/>
    <property type="match status" value="1"/>
</dbReference>
<dbReference type="STRING" id="2015173.A0A026X2M8"/>
<dbReference type="Proteomes" id="UP000279307">
    <property type="component" value="Chromosome 4"/>
</dbReference>
<keyword evidence="5" id="KW-0687">Ribonucleoprotein</keyword>
<evidence type="ECO:0000256" key="2">
    <source>
        <dbReference type="ARBA" id="ARBA00046328"/>
    </source>
</evidence>
<dbReference type="OMA" id="ETPTKKH"/>
<evidence type="ECO:0000313" key="6">
    <source>
        <dbReference type="EMBL" id="RLU24017.1"/>
    </source>
</evidence>
<gene>
    <name evidence="6" type="ORF">DMN91_004226</name>
    <name evidence="5" type="ORF">X777_00634</name>
</gene>
<accession>A0A026X2M8</accession>
<feature type="region of interest" description="Disordered" evidence="3">
    <location>
        <begin position="116"/>
        <end position="137"/>
    </location>
</feature>
<dbReference type="PROSITE" id="PS50800">
    <property type="entry name" value="SAP"/>
    <property type="match status" value="1"/>
</dbReference>
<evidence type="ECO:0000259" key="4">
    <source>
        <dbReference type="PROSITE" id="PS50800"/>
    </source>
</evidence>
<dbReference type="PANTHER" id="PTHR46551:SF1">
    <property type="entry name" value="SAP DOMAIN-CONTAINING RIBONUCLEOPROTEIN"/>
    <property type="match status" value="1"/>
</dbReference>
<dbReference type="InterPro" id="IPR003034">
    <property type="entry name" value="SAP_dom"/>
</dbReference>
<sequence>MADSSYEKGLTELSKMKVTDLRAELKQRGLPTTGNKNELVERLQLAIHGDSALSLDETTEEILDEDEVLGDEEIEELSSKPDSQVIAAKRKLSTESNNMNAKKIVLNRKPVLEEIKNDQVEKKENNSTKLPDDTPPEKKIIKLSELGIKERLEMRAKKFGMPLSEAAKKEARLARFNVNNQNNKSAASIKTPVPTTYETLKKRAERFGSSVSTLMEKAELAERLEKRKARFGEVKPVENKVSYNKIKIVK</sequence>
<evidence type="ECO:0000256" key="1">
    <source>
        <dbReference type="ARBA" id="ARBA00022553"/>
    </source>
</evidence>
<dbReference type="GO" id="GO:0005634">
    <property type="term" value="C:nucleus"/>
    <property type="evidence" value="ECO:0007669"/>
    <property type="project" value="TreeGrafter"/>
</dbReference>
<organism evidence="5 7">
    <name type="scientific">Ooceraea biroi</name>
    <name type="common">Clonal raider ant</name>
    <name type="synonym">Cerapachys biroi</name>
    <dbReference type="NCBI Taxonomy" id="2015173"/>
    <lineage>
        <taxon>Eukaryota</taxon>
        <taxon>Metazoa</taxon>
        <taxon>Ecdysozoa</taxon>
        <taxon>Arthropoda</taxon>
        <taxon>Hexapoda</taxon>
        <taxon>Insecta</taxon>
        <taxon>Pterygota</taxon>
        <taxon>Neoptera</taxon>
        <taxon>Endopterygota</taxon>
        <taxon>Hymenoptera</taxon>
        <taxon>Apocrita</taxon>
        <taxon>Aculeata</taxon>
        <taxon>Formicoidea</taxon>
        <taxon>Formicidae</taxon>
        <taxon>Dorylinae</taxon>
        <taxon>Ooceraea</taxon>
    </lineage>
</organism>
<reference evidence="5 7" key="1">
    <citation type="journal article" date="2014" name="Curr. Biol.">
        <title>The genome of the clonal raider ant Cerapachys biroi.</title>
        <authorList>
            <person name="Oxley P.R."/>
            <person name="Ji L."/>
            <person name="Fetter-Pruneda I."/>
            <person name="McKenzie S.K."/>
            <person name="Li C."/>
            <person name="Hu H."/>
            <person name="Zhang G."/>
            <person name="Kronauer D.J."/>
        </authorList>
    </citation>
    <scope>NUCLEOTIDE SEQUENCE [LARGE SCALE GENOMIC DNA]</scope>
</reference>
<comment type="similarity">
    <text evidence="2">Belongs to the SAP domain-containing ribonucleoprotein family.</text>
</comment>
<keyword evidence="7" id="KW-1185">Reference proteome</keyword>
<dbReference type="EMBL" id="QOIP01000004">
    <property type="protein sequence ID" value="RLU24017.1"/>
    <property type="molecule type" value="Genomic_DNA"/>
</dbReference>
<keyword evidence="1" id="KW-0597">Phosphoprotein</keyword>
<proteinExistence type="inferred from homology"/>
<dbReference type="AlphaFoldDB" id="A0A026X2M8"/>
<feature type="domain" description="SAP" evidence="4">
    <location>
        <begin position="13"/>
        <end position="47"/>
    </location>
</feature>
<dbReference type="EMBL" id="KK107024">
    <property type="protein sequence ID" value="EZA62266.1"/>
    <property type="molecule type" value="Genomic_DNA"/>
</dbReference>
<dbReference type="Proteomes" id="UP000053097">
    <property type="component" value="Unassembled WGS sequence"/>
</dbReference>
<dbReference type="InterPro" id="IPR036361">
    <property type="entry name" value="SAP_dom_sf"/>
</dbReference>
<evidence type="ECO:0000313" key="7">
    <source>
        <dbReference type="Proteomes" id="UP000053097"/>
    </source>
</evidence>
<dbReference type="GO" id="GO:0016973">
    <property type="term" value="P:poly(A)+ mRNA export from nucleus"/>
    <property type="evidence" value="ECO:0007669"/>
    <property type="project" value="TreeGrafter"/>
</dbReference>
<reference evidence="6" key="3">
    <citation type="submission" date="2018-07" db="EMBL/GenBank/DDBJ databases">
        <authorList>
            <person name="Mckenzie S.K."/>
            <person name="Kronauer D.J.C."/>
        </authorList>
    </citation>
    <scope>NUCLEOTIDE SEQUENCE</scope>
    <source>
        <strain evidence="6">Clonal line C1</strain>
    </source>
</reference>
<dbReference type="InterPro" id="IPR052240">
    <property type="entry name" value="SAP_domain_ribonucleoprotein"/>
</dbReference>
<dbReference type="PANTHER" id="PTHR46551">
    <property type="entry name" value="SAP DOMAIN-CONTAINING RIBONUCLEOPROTEIN"/>
    <property type="match status" value="1"/>
</dbReference>
<dbReference type="SUPFAM" id="SSF68906">
    <property type="entry name" value="SAP domain"/>
    <property type="match status" value="1"/>
</dbReference>
<evidence type="ECO:0000256" key="3">
    <source>
        <dbReference type="SAM" id="MobiDB-lite"/>
    </source>
</evidence>